<dbReference type="AlphaFoldDB" id="A0A856M960"/>
<name>A0A856M960_9CYAN</name>
<gene>
    <name evidence="2" type="ORF">DP114_02405</name>
</gene>
<keyword evidence="1" id="KW-1133">Transmembrane helix</keyword>
<dbReference type="KEGG" id="bsen:DP114_02405"/>
<keyword evidence="1" id="KW-0812">Transmembrane</keyword>
<feature type="transmembrane region" description="Helical" evidence="1">
    <location>
        <begin position="43"/>
        <end position="65"/>
    </location>
</feature>
<sequence length="71" mass="8635">MLSKENIDYKLLDAYYYVFFYKLKELIVFKFSQRSFVHHTRRFSIRIMINDLAVLFCSSQIFVIIPKIEGF</sequence>
<organism evidence="2 3">
    <name type="scientific">Brasilonema sennae CENA114</name>
    <dbReference type="NCBI Taxonomy" id="415709"/>
    <lineage>
        <taxon>Bacteria</taxon>
        <taxon>Bacillati</taxon>
        <taxon>Cyanobacteriota</taxon>
        <taxon>Cyanophyceae</taxon>
        <taxon>Nostocales</taxon>
        <taxon>Scytonemataceae</taxon>
        <taxon>Brasilonema</taxon>
        <taxon>Bromeliae group (in: Brasilonema)</taxon>
    </lineage>
</organism>
<evidence type="ECO:0000313" key="3">
    <source>
        <dbReference type="Proteomes" id="UP000503129"/>
    </source>
</evidence>
<evidence type="ECO:0000256" key="1">
    <source>
        <dbReference type="SAM" id="Phobius"/>
    </source>
</evidence>
<reference evidence="2 3" key="1">
    <citation type="submission" date="2018-06" db="EMBL/GenBank/DDBJ databases">
        <title>Comparative genomics of Brasilonema spp. strains.</title>
        <authorList>
            <person name="Alvarenga D.O."/>
            <person name="Fiore M.F."/>
            <person name="Varani A.M."/>
        </authorList>
    </citation>
    <scope>NUCLEOTIDE SEQUENCE [LARGE SCALE GENOMIC DNA]</scope>
    <source>
        <strain evidence="2 3">CENA114</strain>
    </source>
</reference>
<keyword evidence="3" id="KW-1185">Reference proteome</keyword>
<proteinExistence type="predicted"/>
<accession>A0A856M960</accession>
<dbReference type="Proteomes" id="UP000503129">
    <property type="component" value="Chromosome"/>
</dbReference>
<protein>
    <submittedName>
        <fullName evidence="2">Uncharacterized protein</fullName>
    </submittedName>
</protein>
<evidence type="ECO:0000313" key="2">
    <source>
        <dbReference type="EMBL" id="QDL06910.1"/>
    </source>
</evidence>
<keyword evidence="1" id="KW-0472">Membrane</keyword>
<dbReference type="EMBL" id="CP030118">
    <property type="protein sequence ID" value="QDL06910.1"/>
    <property type="molecule type" value="Genomic_DNA"/>
</dbReference>